<keyword evidence="5 6" id="KW-0472">Membrane</keyword>
<dbReference type="Gene3D" id="1.10.287.1260">
    <property type="match status" value="1"/>
</dbReference>
<protein>
    <submittedName>
        <fullName evidence="8">cAMP receptor protein</fullName>
    </submittedName>
</protein>
<dbReference type="SUPFAM" id="SSF51206">
    <property type="entry name" value="cAMP-binding domain-like"/>
    <property type="match status" value="1"/>
</dbReference>
<dbReference type="PROSITE" id="PS00889">
    <property type="entry name" value="CNMP_BINDING_2"/>
    <property type="match status" value="1"/>
</dbReference>
<evidence type="ECO:0000256" key="5">
    <source>
        <dbReference type="ARBA" id="ARBA00023136"/>
    </source>
</evidence>
<keyword evidence="8" id="KW-0675">Receptor</keyword>
<dbReference type="InterPro" id="IPR014710">
    <property type="entry name" value="RmlC-like_jellyroll"/>
</dbReference>
<feature type="transmembrane region" description="Helical" evidence="6">
    <location>
        <begin position="45"/>
        <end position="64"/>
    </location>
</feature>
<dbReference type="PANTHER" id="PTHR30566">
    <property type="entry name" value="YNAI-RELATED MECHANOSENSITIVE ION CHANNEL"/>
    <property type="match status" value="1"/>
</dbReference>
<dbReference type="PANTHER" id="PTHR30566:SF5">
    <property type="entry name" value="MECHANOSENSITIVE ION CHANNEL PROTEIN 1, MITOCHONDRIAL-RELATED"/>
    <property type="match status" value="1"/>
</dbReference>
<dbReference type="PROSITE" id="PS50042">
    <property type="entry name" value="CNMP_BINDING_3"/>
    <property type="match status" value="1"/>
</dbReference>
<sequence length="512" mass="58552">MSFWDSMMGFFWSDVSFPLMVMVLCIAFVLLHFRREDRASLFNTVSFFFICLFGQFFSALLHALEFRRAADVTHEIFVIGAGIAVIRLWGLLVFRIVLPAIRLRPPRITEDIFVIVAYMAWFMVRLRYAGLDLGSILATSAMITAVVAFAMQDTLGNILGGLALQLDNSIEVGDWIKVDDLSGRVVDIRWRSTLVETRNWETVVFPNSQLMKNKFMVLGRRSDQPVQWRRWVWFDVGLDVAPARVISTVEDSILQTDIVNVARNPAPNCVLMDLDGKGYARYALRYWLTDLAADDPTDGLLRWHIMAALQRAGIKLAVEEQSIHLTKENEKYDEMVRQREVQLRIKTLRRVELFSQLNEVELRGLAERLRYSPFARGNVITRQGDERSHWLYIIINGEAEVYVDLPNGKRRMVRSLNRGSFFGEMGLMTGAPRSASVIAKTDVECYRIDKDVVEELLHARPGIAEEVSHILVTRRAELDVAMQNPDATGSHKDLSQQRSEILATIRRFFSLG</sequence>
<accession>A0A1J5TBL6</accession>
<feature type="transmembrane region" description="Helical" evidence="6">
    <location>
        <begin position="15"/>
        <end position="33"/>
    </location>
</feature>
<dbReference type="PRINTS" id="PR00103">
    <property type="entry name" value="CAMPKINASE"/>
</dbReference>
<dbReference type="GO" id="GO:0055085">
    <property type="term" value="P:transmembrane transport"/>
    <property type="evidence" value="ECO:0007669"/>
    <property type="project" value="InterPro"/>
</dbReference>
<dbReference type="AlphaFoldDB" id="A0A1J5TBL6"/>
<keyword evidence="4 6" id="KW-1133">Transmembrane helix</keyword>
<evidence type="ECO:0000313" key="8">
    <source>
        <dbReference type="EMBL" id="OIR11164.1"/>
    </source>
</evidence>
<feature type="domain" description="Cyclic nucleotide-binding" evidence="7">
    <location>
        <begin position="353"/>
        <end position="457"/>
    </location>
</feature>
<evidence type="ECO:0000256" key="1">
    <source>
        <dbReference type="ARBA" id="ARBA00004651"/>
    </source>
</evidence>
<evidence type="ECO:0000256" key="6">
    <source>
        <dbReference type="SAM" id="Phobius"/>
    </source>
</evidence>
<gene>
    <name evidence="8" type="primary">crp_4</name>
    <name evidence="8" type="ORF">GALL_73420</name>
</gene>
<name>A0A1J5TBL6_9ZZZZ</name>
<feature type="transmembrane region" description="Helical" evidence="6">
    <location>
        <begin position="76"/>
        <end position="98"/>
    </location>
</feature>
<dbReference type="InterPro" id="IPR011066">
    <property type="entry name" value="MscS_channel_C_sf"/>
</dbReference>
<keyword evidence="3 6" id="KW-0812">Transmembrane</keyword>
<dbReference type="InterPro" id="IPR023408">
    <property type="entry name" value="MscS_beta-dom_sf"/>
</dbReference>
<comment type="caution">
    <text evidence="8">The sequence shown here is derived from an EMBL/GenBank/DDBJ whole genome shotgun (WGS) entry which is preliminary data.</text>
</comment>
<dbReference type="Gene3D" id="2.60.120.10">
    <property type="entry name" value="Jelly Rolls"/>
    <property type="match status" value="1"/>
</dbReference>
<dbReference type="Gene3D" id="2.30.30.60">
    <property type="match status" value="1"/>
</dbReference>
<dbReference type="SMART" id="SM00100">
    <property type="entry name" value="cNMP"/>
    <property type="match status" value="1"/>
</dbReference>
<organism evidence="8">
    <name type="scientific">mine drainage metagenome</name>
    <dbReference type="NCBI Taxonomy" id="410659"/>
    <lineage>
        <taxon>unclassified sequences</taxon>
        <taxon>metagenomes</taxon>
        <taxon>ecological metagenomes</taxon>
    </lineage>
</organism>
<dbReference type="SUPFAM" id="SSF50182">
    <property type="entry name" value="Sm-like ribonucleoproteins"/>
    <property type="match status" value="1"/>
</dbReference>
<dbReference type="InterPro" id="IPR000595">
    <property type="entry name" value="cNMP-bd_dom"/>
</dbReference>
<dbReference type="Pfam" id="PF00027">
    <property type="entry name" value="cNMP_binding"/>
    <property type="match status" value="1"/>
</dbReference>
<dbReference type="InterPro" id="IPR006685">
    <property type="entry name" value="MscS_channel_2nd"/>
</dbReference>
<evidence type="ECO:0000256" key="2">
    <source>
        <dbReference type="ARBA" id="ARBA00022475"/>
    </source>
</evidence>
<dbReference type="InterPro" id="IPR010920">
    <property type="entry name" value="LSM_dom_sf"/>
</dbReference>
<dbReference type="InterPro" id="IPR018488">
    <property type="entry name" value="cNMP-bd_CS"/>
</dbReference>
<evidence type="ECO:0000259" key="7">
    <source>
        <dbReference type="PROSITE" id="PS50042"/>
    </source>
</evidence>
<dbReference type="EMBL" id="MLJW01000021">
    <property type="protein sequence ID" value="OIR11164.1"/>
    <property type="molecule type" value="Genomic_DNA"/>
</dbReference>
<dbReference type="InterPro" id="IPR018490">
    <property type="entry name" value="cNMP-bd_dom_sf"/>
</dbReference>
<dbReference type="Pfam" id="PF00924">
    <property type="entry name" value="MS_channel_2nd"/>
    <property type="match status" value="1"/>
</dbReference>
<feature type="transmembrane region" description="Helical" evidence="6">
    <location>
        <begin position="134"/>
        <end position="151"/>
    </location>
</feature>
<dbReference type="CDD" id="cd00038">
    <property type="entry name" value="CAP_ED"/>
    <property type="match status" value="1"/>
</dbReference>
<comment type="subcellular location">
    <subcellularLocation>
        <location evidence="1">Cell membrane</location>
        <topology evidence="1">Multi-pass membrane protein</topology>
    </subcellularLocation>
</comment>
<proteinExistence type="predicted"/>
<dbReference type="SUPFAM" id="SSF82689">
    <property type="entry name" value="Mechanosensitive channel protein MscS (YggB), C-terminal domain"/>
    <property type="match status" value="1"/>
</dbReference>
<keyword evidence="2" id="KW-1003">Cell membrane</keyword>
<reference evidence="8" key="1">
    <citation type="submission" date="2016-10" db="EMBL/GenBank/DDBJ databases">
        <title>Sequence of Gallionella enrichment culture.</title>
        <authorList>
            <person name="Poehlein A."/>
            <person name="Muehling M."/>
            <person name="Daniel R."/>
        </authorList>
    </citation>
    <scope>NUCLEOTIDE SEQUENCE</scope>
</reference>
<evidence type="ECO:0000256" key="3">
    <source>
        <dbReference type="ARBA" id="ARBA00022692"/>
    </source>
</evidence>
<dbReference type="GO" id="GO:0005886">
    <property type="term" value="C:plasma membrane"/>
    <property type="evidence" value="ECO:0007669"/>
    <property type="project" value="UniProtKB-SubCell"/>
</dbReference>
<evidence type="ECO:0000256" key="4">
    <source>
        <dbReference type="ARBA" id="ARBA00022989"/>
    </source>
</evidence>